<feature type="compositionally biased region" description="Polar residues" evidence="1">
    <location>
        <begin position="225"/>
        <end position="235"/>
    </location>
</feature>
<comment type="caution">
    <text evidence="2">The sequence shown here is derived from an EMBL/GenBank/DDBJ whole genome shotgun (WGS) entry which is preliminary data.</text>
</comment>
<accession>A0A077MFD5</accession>
<proteinExistence type="predicted"/>
<sequence length="235" mass="24366">MARRADAQWPRLDRPDHPAHFGGTGADRGNKGDDASRLPGVTIFRRDLASGQLTTRVLAGRYYVWGVATSGTPARLVALVSGERHAGKRAFRLVDLDPATLAIRQEIALGDHGWGSLGALPGAGASGALVLRTDDNISALDLSKLVPGATTDTPGLLTEVARGWSPVVLGDGAWSMSAARTCMPCSPACPSSPTADAAVSLAGGEPRWRGRSACPARASARTPPRGSSATPRSTR</sequence>
<dbReference type="AlphaFoldDB" id="A0A077MFD5"/>
<feature type="compositionally biased region" description="Basic and acidic residues" evidence="1">
    <location>
        <begin position="1"/>
        <end position="19"/>
    </location>
</feature>
<dbReference type="Proteomes" id="UP000035720">
    <property type="component" value="Unassembled WGS sequence"/>
</dbReference>
<evidence type="ECO:0000313" key="2">
    <source>
        <dbReference type="EMBL" id="CCI54795.1"/>
    </source>
</evidence>
<evidence type="ECO:0000313" key="3">
    <source>
        <dbReference type="Proteomes" id="UP000035720"/>
    </source>
</evidence>
<name>A0A077MFD5_9MICO</name>
<feature type="region of interest" description="Disordered" evidence="1">
    <location>
        <begin position="1"/>
        <end position="34"/>
    </location>
</feature>
<gene>
    <name evidence="2" type="ORF">BN13_820016</name>
</gene>
<evidence type="ECO:0000256" key="1">
    <source>
        <dbReference type="SAM" id="MobiDB-lite"/>
    </source>
</evidence>
<dbReference type="EMBL" id="CAJC01000197">
    <property type="protein sequence ID" value="CCI54795.1"/>
    <property type="molecule type" value="Genomic_DNA"/>
</dbReference>
<protein>
    <submittedName>
        <fullName evidence="2">Uncharacterized protein</fullName>
    </submittedName>
</protein>
<organism evidence="2 3">
    <name type="scientific">Nostocoides jenkinsii Ben 74</name>
    <dbReference type="NCBI Taxonomy" id="1193518"/>
    <lineage>
        <taxon>Bacteria</taxon>
        <taxon>Bacillati</taxon>
        <taxon>Actinomycetota</taxon>
        <taxon>Actinomycetes</taxon>
        <taxon>Micrococcales</taxon>
        <taxon>Intrasporangiaceae</taxon>
        <taxon>Nostocoides</taxon>
    </lineage>
</organism>
<feature type="region of interest" description="Disordered" evidence="1">
    <location>
        <begin position="193"/>
        <end position="235"/>
    </location>
</feature>
<reference evidence="2 3" key="1">
    <citation type="journal article" date="2013" name="ISME J.">
        <title>A metabolic model for members of the genus Tetrasphaera involved in enhanced biological phosphorus removal.</title>
        <authorList>
            <person name="Kristiansen R."/>
            <person name="Nguyen H.T.T."/>
            <person name="Saunders A.M."/>
            <person name="Nielsen J.L."/>
            <person name="Wimmer R."/>
            <person name="Le V.Q."/>
            <person name="McIlroy S.J."/>
            <person name="Petrovski S."/>
            <person name="Seviour R.J."/>
            <person name="Calteau A."/>
            <person name="Nielsen K.L."/>
            <person name="Nielsen P.H."/>
        </authorList>
    </citation>
    <scope>NUCLEOTIDE SEQUENCE [LARGE SCALE GENOMIC DNA]</scope>
    <source>
        <strain evidence="2 3">Ben 74</strain>
    </source>
</reference>
<keyword evidence="3" id="KW-1185">Reference proteome</keyword>